<sequence>MRLIGAILIDINEEWISTQRSYIKF</sequence>
<protein>
    <recommendedName>
        <fullName evidence="3">Transposase</fullName>
    </recommendedName>
</protein>
<name>A0ABV2JA39_9FIRM</name>
<organism evidence="1 2">
    <name type="scientific">Peptoniphilus olsenii</name>
    <dbReference type="NCBI Taxonomy" id="411570"/>
    <lineage>
        <taxon>Bacteria</taxon>
        <taxon>Bacillati</taxon>
        <taxon>Bacillota</taxon>
        <taxon>Tissierellia</taxon>
        <taxon>Tissierellales</taxon>
        <taxon>Peptoniphilaceae</taxon>
        <taxon>Peptoniphilus</taxon>
    </lineage>
</organism>
<reference evidence="1 2" key="1">
    <citation type="submission" date="2024-06" db="EMBL/GenBank/DDBJ databases">
        <title>Genomic Encyclopedia of Type Strains, Phase IV (KMG-IV): sequencing the most valuable type-strain genomes for metagenomic binning, comparative biology and taxonomic classification.</title>
        <authorList>
            <person name="Goeker M."/>
        </authorList>
    </citation>
    <scope>NUCLEOTIDE SEQUENCE [LARGE SCALE GENOMIC DNA]</scope>
    <source>
        <strain evidence="1 2">DSM 21460</strain>
    </source>
</reference>
<gene>
    <name evidence="1" type="ORF">ABID14_001275</name>
</gene>
<dbReference type="Proteomes" id="UP001549162">
    <property type="component" value="Unassembled WGS sequence"/>
</dbReference>
<keyword evidence="2" id="KW-1185">Reference proteome</keyword>
<evidence type="ECO:0008006" key="3">
    <source>
        <dbReference type="Google" id="ProtNLM"/>
    </source>
</evidence>
<proteinExistence type="predicted"/>
<evidence type="ECO:0000313" key="1">
    <source>
        <dbReference type="EMBL" id="MET3617641.1"/>
    </source>
</evidence>
<evidence type="ECO:0000313" key="2">
    <source>
        <dbReference type="Proteomes" id="UP001549162"/>
    </source>
</evidence>
<dbReference type="EMBL" id="JBEPMA010000007">
    <property type="protein sequence ID" value="MET3617641.1"/>
    <property type="molecule type" value="Genomic_DNA"/>
</dbReference>
<comment type="caution">
    <text evidence="1">The sequence shown here is derived from an EMBL/GenBank/DDBJ whole genome shotgun (WGS) entry which is preliminary data.</text>
</comment>
<accession>A0ABV2JA39</accession>